<proteinExistence type="predicted"/>
<organism evidence="2">
    <name type="scientific">marine sediment metagenome</name>
    <dbReference type="NCBI Taxonomy" id="412755"/>
    <lineage>
        <taxon>unclassified sequences</taxon>
        <taxon>metagenomes</taxon>
        <taxon>ecological metagenomes</taxon>
    </lineage>
</organism>
<evidence type="ECO:0008006" key="3">
    <source>
        <dbReference type="Google" id="ProtNLM"/>
    </source>
</evidence>
<dbReference type="AlphaFoldDB" id="X1N4V3"/>
<gene>
    <name evidence="2" type="ORF">S06H3_25492</name>
</gene>
<feature type="non-terminal residue" evidence="2">
    <location>
        <position position="48"/>
    </location>
</feature>
<sequence length="48" mass="5081">MKNSVIHANDSAVSEVIGGLLIVFIAVVVSISIYMQMLPVPIPSSEPN</sequence>
<keyword evidence="1" id="KW-0812">Transmembrane</keyword>
<reference evidence="2" key="1">
    <citation type="journal article" date="2014" name="Front. Microbiol.">
        <title>High frequency of phylogenetically diverse reductive dehalogenase-homologous genes in deep subseafloor sedimentary metagenomes.</title>
        <authorList>
            <person name="Kawai M."/>
            <person name="Futagami T."/>
            <person name="Toyoda A."/>
            <person name="Takaki Y."/>
            <person name="Nishi S."/>
            <person name="Hori S."/>
            <person name="Arai W."/>
            <person name="Tsubouchi T."/>
            <person name="Morono Y."/>
            <person name="Uchiyama I."/>
            <person name="Ito T."/>
            <person name="Fujiyama A."/>
            <person name="Inagaki F."/>
            <person name="Takami H."/>
        </authorList>
    </citation>
    <scope>NUCLEOTIDE SEQUENCE</scope>
    <source>
        <strain evidence="2">Expedition CK06-06</strain>
    </source>
</reference>
<evidence type="ECO:0000256" key="1">
    <source>
        <dbReference type="SAM" id="Phobius"/>
    </source>
</evidence>
<name>X1N4V3_9ZZZZ</name>
<feature type="transmembrane region" description="Helical" evidence="1">
    <location>
        <begin position="12"/>
        <end position="35"/>
    </location>
</feature>
<keyword evidence="1" id="KW-1133">Transmembrane helix</keyword>
<dbReference type="EMBL" id="BARV01014677">
    <property type="protein sequence ID" value="GAI21885.1"/>
    <property type="molecule type" value="Genomic_DNA"/>
</dbReference>
<evidence type="ECO:0000313" key="2">
    <source>
        <dbReference type="EMBL" id="GAI21885.1"/>
    </source>
</evidence>
<keyword evidence="1" id="KW-0472">Membrane</keyword>
<accession>X1N4V3</accession>
<comment type="caution">
    <text evidence="2">The sequence shown here is derived from an EMBL/GenBank/DDBJ whole genome shotgun (WGS) entry which is preliminary data.</text>
</comment>
<protein>
    <recommendedName>
        <fullName evidence="3">Archaeal Type IV pilin N-terminal domain-containing protein</fullName>
    </recommendedName>
</protein>